<dbReference type="InParanoid" id="I7KFW1"/>
<organism evidence="2 3">
    <name type="scientific">Encephalitozoon cuniculi (strain GB-M1)</name>
    <name type="common">Microsporidian parasite</name>
    <dbReference type="NCBI Taxonomy" id="284813"/>
    <lineage>
        <taxon>Eukaryota</taxon>
        <taxon>Fungi</taxon>
        <taxon>Fungi incertae sedis</taxon>
        <taxon>Microsporidia</taxon>
        <taxon>Unikaryonidae</taxon>
        <taxon>Encephalitozoon</taxon>
    </lineage>
</organism>
<protein>
    <submittedName>
        <fullName evidence="2">ECU04_0415 protein</fullName>
    </submittedName>
</protein>
<feature type="transmembrane region" description="Helical" evidence="1">
    <location>
        <begin position="39"/>
        <end position="60"/>
    </location>
</feature>
<evidence type="ECO:0000256" key="1">
    <source>
        <dbReference type="SAM" id="Phobius"/>
    </source>
</evidence>
<keyword evidence="1" id="KW-0472">Membrane</keyword>
<proteinExistence type="predicted"/>
<evidence type="ECO:0000313" key="2">
    <source>
        <dbReference type="EMBL" id="CCI73923.1"/>
    </source>
</evidence>
<dbReference type="Proteomes" id="UP000000819">
    <property type="component" value="Chromosome IV"/>
</dbReference>
<evidence type="ECO:0000313" key="3">
    <source>
        <dbReference type="Proteomes" id="UP000000819"/>
    </source>
</evidence>
<dbReference type="HOGENOM" id="CLU_2638065_0_0_1"/>
<feature type="transmembrane region" description="Helical" evidence="1">
    <location>
        <begin position="12"/>
        <end position="33"/>
    </location>
</feature>
<dbReference type="GeneID" id="77136336"/>
<keyword evidence="3" id="KW-1185">Reference proteome</keyword>
<keyword evidence="1" id="KW-1133">Transmembrane helix</keyword>
<accession>I7KFW1</accession>
<reference evidence="2 3" key="1">
    <citation type="journal article" date="2001" name="Nature">
        <title>Genome sequence and gene compaction of the eukaryote parasite Encephalitozoon cuniculi.</title>
        <authorList>
            <person name="Katinka M.D."/>
            <person name="Duprat S."/>
            <person name="Cornillot E."/>
            <person name="Metenier G."/>
            <person name="Thomarat F."/>
            <person name="Prensier G."/>
            <person name="Barbe V."/>
            <person name="Peyretaillade E."/>
            <person name="Brottier P."/>
            <person name="Wincker P."/>
            <person name="Delbac F."/>
            <person name="El Alaoui H."/>
            <person name="Peyret P."/>
            <person name="Saurin W."/>
            <person name="Gouy M."/>
            <person name="Weissenbach J."/>
            <person name="Vivares C.P."/>
        </authorList>
    </citation>
    <scope>NUCLEOTIDE SEQUENCE [LARGE SCALE GENOMIC DNA]</scope>
    <source>
        <strain evidence="2 3">GB-M1</strain>
    </source>
</reference>
<reference evidence="2 3" key="2">
    <citation type="journal article" date="2009" name="BMC Genomics">
        <title>Identification of transcriptional signals in Encephalitozoon cuniculi widespread among Microsporidia phylum: support for accurate structural genome annotation.</title>
        <authorList>
            <person name="Peyretaillade E."/>
            <person name="Goncalves O."/>
            <person name="Terrat S."/>
            <person name="Dugat-Bony E."/>
            <person name="Wincker P."/>
            <person name="Cornman R.S."/>
            <person name="Evans J.D."/>
            <person name="Delbac F."/>
            <person name="Peyret P."/>
        </authorList>
    </citation>
    <scope>NUCLEOTIDE SEQUENCE [LARGE SCALE GENOMIC DNA]</scope>
    <source>
        <strain evidence="2 3">GB-M1</strain>
    </source>
</reference>
<dbReference type="KEGG" id="ecu:ECU04_0415"/>
<gene>
    <name evidence="2" type="ordered locus">ECU04_0415</name>
</gene>
<dbReference type="EMBL" id="AL590444">
    <property type="protein sequence ID" value="CCI73923.1"/>
    <property type="molecule type" value="Genomic_DNA"/>
</dbReference>
<dbReference type="AlphaFoldDB" id="I7KFW1"/>
<dbReference type="VEuPathDB" id="MicrosporidiaDB:ECU04_0415"/>
<sequence length="77" mass="8703">MGIERRRFHRQLTVFVVIMLASPVAIPVAARWLGLDSPAVSLMSLFLVLGSMGAICKLAVDREHKRTSRREKRIKSK</sequence>
<dbReference type="RefSeq" id="NP_001402480.1">
    <property type="nucleotide sequence ID" value="NM_001415582.1"/>
</dbReference>
<dbReference type="OrthoDB" id="2193691at2759"/>
<keyword evidence="1" id="KW-0812">Transmembrane</keyword>
<name>I7KFW1_ENCCU</name>